<keyword evidence="3" id="KW-1003">Cell membrane</keyword>
<feature type="transmembrane region" description="Helical" evidence="8">
    <location>
        <begin position="907"/>
        <end position="933"/>
    </location>
</feature>
<evidence type="ECO:0000256" key="5">
    <source>
        <dbReference type="ARBA" id="ARBA00022692"/>
    </source>
</evidence>
<dbReference type="Gene3D" id="3.30.70.1430">
    <property type="entry name" value="Multidrug efflux transporter AcrB pore domain"/>
    <property type="match status" value="2"/>
</dbReference>
<dbReference type="Proteomes" id="UP000490980">
    <property type="component" value="Unassembled WGS sequence"/>
</dbReference>
<evidence type="ECO:0000256" key="6">
    <source>
        <dbReference type="ARBA" id="ARBA00022989"/>
    </source>
</evidence>
<dbReference type="PANTHER" id="PTHR32063:SF21">
    <property type="entry name" value="MULTIDRUG RESISTANCE PROTEIN MDTB"/>
    <property type="match status" value="1"/>
</dbReference>
<reference evidence="9 10" key="1">
    <citation type="submission" date="2020-03" db="EMBL/GenBank/DDBJ databases">
        <authorList>
            <person name="Lai Q."/>
        </authorList>
    </citation>
    <scope>NUCLEOTIDE SEQUENCE [LARGE SCALE GENOMIC DNA]</scope>
    <source>
        <strain evidence="9 10">CCUG 25036</strain>
    </source>
</reference>
<proteinExistence type="predicted"/>
<feature type="transmembrane region" description="Helical" evidence="8">
    <location>
        <begin position="856"/>
        <end position="874"/>
    </location>
</feature>
<dbReference type="InterPro" id="IPR001036">
    <property type="entry name" value="Acrflvin-R"/>
</dbReference>
<dbReference type="PRINTS" id="PR00702">
    <property type="entry name" value="ACRIFLAVINRP"/>
</dbReference>
<evidence type="ECO:0000256" key="8">
    <source>
        <dbReference type="SAM" id="Phobius"/>
    </source>
</evidence>
<keyword evidence="10" id="KW-1185">Reference proteome</keyword>
<dbReference type="SUPFAM" id="SSF82714">
    <property type="entry name" value="Multidrug efflux transporter AcrB TolC docking domain, DN and DC subdomains"/>
    <property type="match status" value="2"/>
</dbReference>
<gene>
    <name evidence="9" type="ORF">HBF25_03870</name>
</gene>
<dbReference type="InterPro" id="IPR027463">
    <property type="entry name" value="AcrB_DN_DC_subdom"/>
</dbReference>
<dbReference type="FunFam" id="1.20.1640.10:FF:000001">
    <property type="entry name" value="Efflux pump membrane transporter"/>
    <property type="match status" value="1"/>
</dbReference>
<dbReference type="GO" id="GO:0005886">
    <property type="term" value="C:plasma membrane"/>
    <property type="evidence" value="ECO:0007669"/>
    <property type="project" value="UniProtKB-SubCell"/>
</dbReference>
<dbReference type="Gene3D" id="3.30.70.1440">
    <property type="entry name" value="Multidrug efflux transporter AcrB pore domain"/>
    <property type="match status" value="1"/>
</dbReference>
<evidence type="ECO:0000256" key="7">
    <source>
        <dbReference type="ARBA" id="ARBA00023136"/>
    </source>
</evidence>
<accession>A0A7X5ZHA7</accession>
<feature type="transmembrane region" description="Helical" evidence="8">
    <location>
        <begin position="360"/>
        <end position="381"/>
    </location>
</feature>
<sequence length="1037" mass="110163">MNLPGLCIRRPVMTTLVSLALLVVGVAAYPKLAVNELPNVDYPTIRVFAALPGASPEVMATAVAAPLEAQLTTIPGIDSINSSSSPGGTSIVLSFALDRNIDAAAQDVQTAIAAAQRQLPPDMPTPPILRKINPADAPVLLLAMTSPTLPVSQLDEYAETQLAQRLSTVEGVAQVYAYGAAKYAVRISIDPDRLAVAGMGIDQVQKAVTAANVNQATGTLYGASQQFQVRNQGQLLRAAPYNDIVVAWRNGAPVHLGDVGMAYDSVQNDQLASWYKHDRSVLLAIQRQPGTNTVALIDRVKAILPGFVAGLPPSVKLDVLYDRSQSIRDSVADVQFSLLLAGVLVVTVVYLFLGNLSATLIPAAALPLSIAGTFGAMYVLGYGLDNLSLLAMTLAVGFVVDDAIVMLENIIRHVERGLSPLDASLRGAEEVGFTILSMTVSLIAVFIPVMFMGGIVGRLFHEFVVTLSIAILVSGFVSITLTPMLCSRFIRVADPLRANGVVRMFNRGFERVHHAYVRSLQGCMARPNAVLATFGISLVVTGWLFYTTPRDFIPAGDSGRLQVITEGPQDVSYGGMVARQQQLADIVSHDPNIEAWMSSIEAGGSTINDGEMLLKLKPANQRQLSVDEVAQELRVKFASVVGMRAYVRNPPLIQIGGLRSKAQYQFTLQSLDTKALYDWAGRVTQAFAALPGFQDVTNDLSLNSPSIVVEVDRNKLGPLGLTMAQVQSALGASFGQNQLSTIYGSATQYWVVMEVRRKLQQDPAVLSKLYVTSDSGKLIPLDTVAGFVRRPQVLTVNHQGQLPAVTVSFGLAPGVSLGDALSDIHGALAKMGLPATISGGMQGTAQAFQASMQGTGVLLLLAVLVIYGVLGVLYESFIHPLTILSGLPAAAVGALLTLRLCQMPLDLFGFVGIVMLIGIVKKNAIMMIDFALMRQREGGMTPLEAILDACDVRFRPIMMTTMAALAGALPIALGAGAGSEVRRPLGLAVVGGLLVSQLLTLYLTPVIYVCLDRCGARLTRGLASLAGGSRALARHQG</sequence>
<evidence type="ECO:0000313" key="9">
    <source>
        <dbReference type="EMBL" id="NII05526.1"/>
    </source>
</evidence>
<keyword evidence="2" id="KW-0813">Transport</keyword>
<dbReference type="SUPFAM" id="SSF82693">
    <property type="entry name" value="Multidrug efflux transporter AcrB pore domain, PN1, PN2, PC1 and PC2 subdomains"/>
    <property type="match status" value="4"/>
</dbReference>
<evidence type="ECO:0000256" key="4">
    <source>
        <dbReference type="ARBA" id="ARBA00022519"/>
    </source>
</evidence>
<evidence type="ECO:0000256" key="1">
    <source>
        <dbReference type="ARBA" id="ARBA00004429"/>
    </source>
</evidence>
<dbReference type="FunFam" id="3.30.70.1430:FF:000001">
    <property type="entry name" value="Efflux pump membrane transporter"/>
    <property type="match status" value="1"/>
</dbReference>
<keyword evidence="6 8" id="KW-1133">Transmembrane helix</keyword>
<dbReference type="SUPFAM" id="SSF82866">
    <property type="entry name" value="Multidrug efflux transporter AcrB transmembrane domain"/>
    <property type="match status" value="2"/>
</dbReference>
<feature type="transmembrane region" description="Helical" evidence="8">
    <location>
        <begin position="463"/>
        <end position="481"/>
    </location>
</feature>
<feature type="transmembrane region" description="Helical" evidence="8">
    <location>
        <begin position="985"/>
        <end position="1011"/>
    </location>
</feature>
<name>A0A7X5ZHA7_9GAMM</name>
<dbReference type="AlphaFoldDB" id="A0A7X5ZHA7"/>
<keyword evidence="5 8" id="KW-0812">Transmembrane</keyword>
<dbReference type="GO" id="GO:0042910">
    <property type="term" value="F:xenobiotic transmembrane transporter activity"/>
    <property type="evidence" value="ECO:0007669"/>
    <property type="project" value="TreeGrafter"/>
</dbReference>
<evidence type="ECO:0000313" key="10">
    <source>
        <dbReference type="Proteomes" id="UP000490980"/>
    </source>
</evidence>
<feature type="transmembrane region" description="Helical" evidence="8">
    <location>
        <begin position="528"/>
        <end position="546"/>
    </location>
</feature>
<feature type="transmembrane region" description="Helical" evidence="8">
    <location>
        <begin position="954"/>
        <end position="973"/>
    </location>
</feature>
<dbReference type="Pfam" id="PF00873">
    <property type="entry name" value="ACR_tran"/>
    <property type="match status" value="1"/>
</dbReference>
<dbReference type="Gene3D" id="3.30.70.1320">
    <property type="entry name" value="Multidrug efflux transporter AcrB pore domain like"/>
    <property type="match status" value="1"/>
</dbReference>
<keyword evidence="4" id="KW-0997">Cell inner membrane</keyword>
<evidence type="ECO:0000256" key="2">
    <source>
        <dbReference type="ARBA" id="ARBA00022448"/>
    </source>
</evidence>
<protein>
    <submittedName>
        <fullName evidence="9">Efflux RND transporter permease subunit</fullName>
    </submittedName>
</protein>
<evidence type="ECO:0000256" key="3">
    <source>
        <dbReference type="ARBA" id="ARBA00022475"/>
    </source>
</evidence>
<dbReference type="Gene3D" id="3.30.2090.10">
    <property type="entry name" value="Multidrug efflux transporter AcrB TolC docking domain, DN and DC subdomains"/>
    <property type="match status" value="2"/>
</dbReference>
<keyword evidence="7 8" id="KW-0472">Membrane</keyword>
<feature type="transmembrane region" description="Helical" evidence="8">
    <location>
        <begin position="431"/>
        <end position="451"/>
    </location>
</feature>
<comment type="subcellular location">
    <subcellularLocation>
        <location evidence="1">Cell inner membrane</location>
        <topology evidence="1">Multi-pass membrane protein</topology>
    </subcellularLocation>
</comment>
<comment type="caution">
    <text evidence="9">The sequence shown here is derived from an EMBL/GenBank/DDBJ whole genome shotgun (WGS) entry which is preliminary data.</text>
</comment>
<organism evidence="9 10">
    <name type="scientific">Luteibacter anthropi</name>
    <dbReference type="NCBI Taxonomy" id="564369"/>
    <lineage>
        <taxon>Bacteria</taxon>
        <taxon>Pseudomonadati</taxon>
        <taxon>Pseudomonadota</taxon>
        <taxon>Gammaproteobacteria</taxon>
        <taxon>Lysobacterales</taxon>
        <taxon>Rhodanobacteraceae</taxon>
        <taxon>Luteibacter</taxon>
    </lineage>
</organism>
<dbReference type="Gene3D" id="1.20.1640.10">
    <property type="entry name" value="Multidrug efflux transporter AcrB transmembrane domain"/>
    <property type="match status" value="2"/>
</dbReference>
<feature type="transmembrane region" description="Helical" evidence="8">
    <location>
        <begin position="334"/>
        <end position="353"/>
    </location>
</feature>
<dbReference type="EMBL" id="JAARLZ010000002">
    <property type="protein sequence ID" value="NII05526.1"/>
    <property type="molecule type" value="Genomic_DNA"/>
</dbReference>
<dbReference type="PANTHER" id="PTHR32063">
    <property type="match status" value="1"/>
</dbReference>
<dbReference type="RefSeq" id="WP_166946627.1">
    <property type="nucleotide sequence ID" value="NZ_JAARLZ010000002.1"/>
</dbReference>